<feature type="region of interest" description="Disordered" evidence="1">
    <location>
        <begin position="500"/>
        <end position="532"/>
    </location>
</feature>
<protein>
    <submittedName>
        <fullName evidence="4">Tape measure domain protein</fullName>
    </submittedName>
</protein>
<keyword evidence="2" id="KW-0812">Transmembrane</keyword>
<name>A0A134BGF2_9PORP</name>
<dbReference type="Proteomes" id="UP000070224">
    <property type="component" value="Unassembled WGS sequence"/>
</dbReference>
<evidence type="ECO:0000259" key="3">
    <source>
        <dbReference type="Pfam" id="PF20155"/>
    </source>
</evidence>
<gene>
    <name evidence="4" type="ORF">HMPREF3185_00004</name>
</gene>
<proteinExistence type="predicted"/>
<feature type="domain" description="Tape measure protein N-terminal" evidence="3">
    <location>
        <begin position="79"/>
        <end position="259"/>
    </location>
</feature>
<accession>A0A134BGF2</accession>
<keyword evidence="5" id="KW-1185">Reference proteome</keyword>
<dbReference type="Pfam" id="PF20155">
    <property type="entry name" value="TMP_3"/>
    <property type="match status" value="1"/>
</dbReference>
<evidence type="ECO:0000256" key="2">
    <source>
        <dbReference type="SAM" id="Phobius"/>
    </source>
</evidence>
<evidence type="ECO:0000313" key="5">
    <source>
        <dbReference type="Proteomes" id="UP000070224"/>
    </source>
</evidence>
<keyword evidence="2" id="KW-0472">Membrane</keyword>
<organism evidence="4 5">
    <name type="scientific">Porphyromonas somerae</name>
    <dbReference type="NCBI Taxonomy" id="322095"/>
    <lineage>
        <taxon>Bacteria</taxon>
        <taxon>Pseudomonadati</taxon>
        <taxon>Bacteroidota</taxon>
        <taxon>Bacteroidia</taxon>
        <taxon>Bacteroidales</taxon>
        <taxon>Porphyromonadaceae</taxon>
        <taxon>Porphyromonas</taxon>
    </lineage>
</organism>
<keyword evidence="2" id="KW-1133">Transmembrane helix</keyword>
<dbReference type="OrthoDB" id="1414895at2"/>
<evidence type="ECO:0000313" key="4">
    <source>
        <dbReference type="EMBL" id="KXB79027.1"/>
    </source>
</evidence>
<feature type="transmembrane region" description="Helical" evidence="2">
    <location>
        <begin position="281"/>
        <end position="300"/>
    </location>
</feature>
<dbReference type="RefSeq" id="WP_060934672.1">
    <property type="nucleotide sequence ID" value="NZ_KQ960407.1"/>
</dbReference>
<sequence length="583" mass="62460">MNSILKLLIKLQSDSGNVMTEARNVITQLESIQEKASSVGASIKQAFSPSALGNSLMSIPGMQFLTNPYTLLASGIGAISKIGAEAEMTATAFTTLVGNEERAKSILGDIGKFASESPFGKLDLTSNAQQMLSFGVSTDKVMTYLKQLGDISGGSREKLSSLSLVMGQVSASGKLMGQDLMQFINAGFNPLKELQKMHPELTYEKLQEAMSKGAISADMVASAIEHATAEGGQFHGLMDATAQTIGGRWSTLIDNLQEMAIQLFEQIRPFVSSFLDLFSKAIPYISKAISGFFSVLSGVINFVKNWWRELALVGSIIGIVAIAINAKTIALTAYAGVMSVVSIATQAWTAMQWLLNVAMSANPIGIVIVAVAALTAGIIYLWNKFASFRAFLMTAWDTFKELGSIIKDYVVNRINEMLEGLGKVGKALQLLLSGDFSEAWSTFKDGVGNLAGKNSAKTAVLQTKEVIEGVKGDWQRNLETEQAKDLKKLDKKTQIETPALKGSASSDKLDLSGDGKGKKGGKGNKTAEAIATGGSRPTTINISIAKLIERFEVTMMDRADTQEIERVVLQALNRSLAIATSTD</sequence>
<feature type="transmembrane region" description="Helical" evidence="2">
    <location>
        <begin position="306"/>
        <end position="324"/>
    </location>
</feature>
<feature type="transmembrane region" description="Helical" evidence="2">
    <location>
        <begin position="363"/>
        <end position="383"/>
    </location>
</feature>
<dbReference type="InterPro" id="IPR013491">
    <property type="entry name" value="Tape_meas_N"/>
</dbReference>
<dbReference type="STRING" id="322095.HMPREF3185_00004"/>
<dbReference type="PATRIC" id="fig|322095.3.peg.4"/>
<feature type="compositionally biased region" description="Basic and acidic residues" evidence="1">
    <location>
        <begin position="507"/>
        <end position="517"/>
    </location>
</feature>
<dbReference type="AlphaFoldDB" id="A0A134BGF2"/>
<dbReference type="NCBIfam" id="TIGR02675">
    <property type="entry name" value="tape_meas_nterm"/>
    <property type="match status" value="1"/>
</dbReference>
<evidence type="ECO:0000256" key="1">
    <source>
        <dbReference type="SAM" id="MobiDB-lite"/>
    </source>
</evidence>
<comment type="caution">
    <text evidence="4">The sequence shown here is derived from an EMBL/GenBank/DDBJ whole genome shotgun (WGS) entry which is preliminary data.</text>
</comment>
<reference evidence="5" key="1">
    <citation type="submission" date="2016-01" db="EMBL/GenBank/DDBJ databases">
        <authorList>
            <person name="Mitreva M."/>
            <person name="Pepin K.H."/>
            <person name="Mihindukulasuriya K.A."/>
            <person name="Fulton R."/>
            <person name="Fronick C."/>
            <person name="O'Laughlin M."/>
            <person name="Miner T."/>
            <person name="Herter B."/>
            <person name="Rosa B.A."/>
            <person name="Cordes M."/>
            <person name="Tomlinson C."/>
            <person name="Wollam A."/>
            <person name="Palsikar V.B."/>
            <person name="Mardis E.R."/>
            <person name="Wilson R.K."/>
        </authorList>
    </citation>
    <scope>NUCLEOTIDE SEQUENCE [LARGE SCALE GENOMIC DNA]</scope>
    <source>
        <strain evidence="5">KA00683</strain>
    </source>
</reference>
<dbReference type="EMBL" id="LSDK01000002">
    <property type="protein sequence ID" value="KXB79027.1"/>
    <property type="molecule type" value="Genomic_DNA"/>
</dbReference>